<comment type="caution">
    <text evidence="6">The sequence shown here is derived from an EMBL/GenBank/DDBJ whole genome shotgun (WGS) entry which is preliminary data.</text>
</comment>
<dbReference type="Proteomes" id="UP000283458">
    <property type="component" value="Unassembled WGS sequence"/>
</dbReference>
<keyword evidence="4" id="KW-0788">Thiol protease</keyword>
<evidence type="ECO:0000256" key="3">
    <source>
        <dbReference type="ARBA" id="ARBA00022801"/>
    </source>
</evidence>
<keyword evidence="2" id="KW-0645">Protease</keyword>
<dbReference type="SUPFAM" id="SSF54001">
    <property type="entry name" value="Cysteine proteinases"/>
    <property type="match status" value="1"/>
</dbReference>
<dbReference type="Gene3D" id="3.90.1720.10">
    <property type="entry name" value="endopeptidase domain like (from Nostoc punctiforme)"/>
    <property type="match status" value="1"/>
</dbReference>
<gene>
    <name evidence="6" type="ORF">D3877_23375</name>
</gene>
<evidence type="ECO:0000256" key="2">
    <source>
        <dbReference type="ARBA" id="ARBA00022670"/>
    </source>
</evidence>
<accession>A0A418VPA6</accession>
<dbReference type="AlphaFoldDB" id="A0A418VPA6"/>
<dbReference type="RefSeq" id="WP_119833216.1">
    <property type="nucleotide sequence ID" value="NZ_QYUL01000004.1"/>
</dbReference>
<evidence type="ECO:0000256" key="1">
    <source>
        <dbReference type="ARBA" id="ARBA00007074"/>
    </source>
</evidence>
<evidence type="ECO:0000256" key="4">
    <source>
        <dbReference type="ARBA" id="ARBA00022807"/>
    </source>
</evidence>
<dbReference type="InterPro" id="IPR000064">
    <property type="entry name" value="NLP_P60_dom"/>
</dbReference>
<keyword evidence="3" id="KW-0378">Hydrolase</keyword>
<keyword evidence="7" id="KW-1185">Reference proteome</keyword>
<evidence type="ECO:0000313" key="7">
    <source>
        <dbReference type="Proteomes" id="UP000283458"/>
    </source>
</evidence>
<dbReference type="OrthoDB" id="1494599at2"/>
<proteinExistence type="inferred from homology"/>
<dbReference type="GO" id="GO:0006508">
    <property type="term" value="P:proteolysis"/>
    <property type="evidence" value="ECO:0007669"/>
    <property type="project" value="UniProtKB-KW"/>
</dbReference>
<reference evidence="6 7" key="1">
    <citation type="submission" date="2018-09" db="EMBL/GenBank/DDBJ databases">
        <authorList>
            <person name="Zhu H."/>
        </authorList>
    </citation>
    <scope>NUCLEOTIDE SEQUENCE [LARGE SCALE GENOMIC DNA]</scope>
    <source>
        <strain evidence="6 7">K2W22B-5</strain>
    </source>
</reference>
<protein>
    <recommendedName>
        <fullName evidence="5">NlpC/P60 domain-containing protein</fullName>
    </recommendedName>
</protein>
<comment type="similarity">
    <text evidence="1">Belongs to the peptidase C40 family.</text>
</comment>
<dbReference type="InterPro" id="IPR038765">
    <property type="entry name" value="Papain-like_cys_pep_sf"/>
</dbReference>
<feature type="domain" description="NlpC/P60" evidence="5">
    <location>
        <begin position="11"/>
        <end position="103"/>
    </location>
</feature>
<evidence type="ECO:0000259" key="5">
    <source>
        <dbReference type="Pfam" id="PF00877"/>
    </source>
</evidence>
<sequence length="167" mass="19048">MTLRYEHLMDREFVFGKTDCLTLVRDIYRDNFGIAITNYARPTAFWEHGFNLYIQFQEREGFKIVDYDPFGMQPGDVFVCAIMTKVPAHAAVYLGDGRVVHHLPPSERQPARRGRPSVDPVKGLIRNTLCACLRHGDVVVKEELGEPVNLIESAPDFIKRRLLCPSA</sequence>
<dbReference type="EMBL" id="QYUL01000004">
    <property type="protein sequence ID" value="RJF78074.1"/>
    <property type="molecule type" value="Genomic_DNA"/>
</dbReference>
<dbReference type="GO" id="GO:0008234">
    <property type="term" value="F:cysteine-type peptidase activity"/>
    <property type="evidence" value="ECO:0007669"/>
    <property type="project" value="UniProtKB-KW"/>
</dbReference>
<evidence type="ECO:0000313" key="6">
    <source>
        <dbReference type="EMBL" id="RJF78074.1"/>
    </source>
</evidence>
<organism evidence="6 7">
    <name type="scientific">Azospirillum cavernae</name>
    <dbReference type="NCBI Taxonomy" id="2320860"/>
    <lineage>
        <taxon>Bacteria</taxon>
        <taxon>Pseudomonadati</taxon>
        <taxon>Pseudomonadota</taxon>
        <taxon>Alphaproteobacteria</taxon>
        <taxon>Rhodospirillales</taxon>
        <taxon>Azospirillaceae</taxon>
        <taxon>Azospirillum</taxon>
    </lineage>
</organism>
<name>A0A418VPA6_9PROT</name>
<dbReference type="Pfam" id="PF00877">
    <property type="entry name" value="NLPC_P60"/>
    <property type="match status" value="1"/>
</dbReference>